<evidence type="ECO:0000313" key="2">
    <source>
        <dbReference type="EMBL" id="EHK66631.1"/>
    </source>
</evidence>
<sequence>MTNTPQDVERYLAKSHPSELYVHALTLFEQGHKDEAVKWFYAGQLRFRYLLAANPGLPQDDEPAAMDALNATVGSSINEWAGGSPQDWADAMQSALDWDAATPNPTTPKDQHADALRETRAGLESLIGQIRDNVDLIREQRTQAGLENR</sequence>
<gene>
    <name evidence="2" type="ORF">KYC_09470</name>
</gene>
<evidence type="ECO:0000313" key="3">
    <source>
        <dbReference type="Proteomes" id="UP000003113"/>
    </source>
</evidence>
<dbReference type="RefSeq" id="WP_008161341.1">
    <property type="nucleotide sequence ID" value="NZ_AGUF01000039.1"/>
</dbReference>
<dbReference type="EMBL" id="AGUF01000039">
    <property type="protein sequence ID" value="EHK66631.1"/>
    <property type="molecule type" value="Genomic_DNA"/>
</dbReference>
<dbReference type="eggNOG" id="ENOG5033M81">
    <property type="taxonomic scope" value="Bacteria"/>
</dbReference>
<organism evidence="2 3">
    <name type="scientific">Achromobacter arsenitoxydans SY8</name>
    <dbReference type="NCBI Taxonomy" id="477184"/>
    <lineage>
        <taxon>Bacteria</taxon>
        <taxon>Pseudomonadati</taxon>
        <taxon>Pseudomonadota</taxon>
        <taxon>Betaproteobacteria</taxon>
        <taxon>Burkholderiales</taxon>
        <taxon>Alcaligenaceae</taxon>
        <taxon>Achromobacter</taxon>
    </lineage>
</organism>
<evidence type="ECO:0000256" key="1">
    <source>
        <dbReference type="SAM" id="MobiDB-lite"/>
    </source>
</evidence>
<protein>
    <submittedName>
        <fullName evidence="2">Uncharacterized protein</fullName>
    </submittedName>
</protein>
<proteinExistence type="predicted"/>
<dbReference type="STRING" id="477184.KYC_09470"/>
<dbReference type="Proteomes" id="UP000003113">
    <property type="component" value="Unassembled WGS sequence"/>
</dbReference>
<dbReference type="PATRIC" id="fig|477184.5.peg.1878"/>
<dbReference type="AlphaFoldDB" id="H0F552"/>
<name>H0F552_9BURK</name>
<comment type="caution">
    <text evidence="2">The sequence shown here is derived from an EMBL/GenBank/DDBJ whole genome shotgun (WGS) entry which is preliminary data.</text>
</comment>
<feature type="region of interest" description="Disordered" evidence="1">
    <location>
        <begin position="80"/>
        <end position="114"/>
    </location>
</feature>
<keyword evidence="3" id="KW-1185">Reference proteome</keyword>
<dbReference type="OrthoDB" id="3574559at2"/>
<accession>H0F552</accession>
<reference evidence="2 3" key="1">
    <citation type="journal article" date="2012" name="J. Bacteriol.">
        <title>Genome sequence of the highly efficient arsenite-oxidizing bacterium Achromobacter arsenitoxydans SY8.</title>
        <authorList>
            <person name="Li X."/>
            <person name="Hu Y."/>
            <person name="Gong J."/>
            <person name="Lin Y."/>
            <person name="Johnstone L."/>
            <person name="Rensing C."/>
            <person name="Wang G."/>
        </authorList>
    </citation>
    <scope>NUCLEOTIDE SEQUENCE [LARGE SCALE GENOMIC DNA]</scope>
    <source>
        <strain evidence="2 3">SY8</strain>
    </source>
</reference>